<keyword evidence="7" id="KW-1185">Reference proteome</keyword>
<comment type="cofactor">
    <cofactor evidence="1">
        <name>FAD</name>
        <dbReference type="ChEBI" id="CHEBI:57692"/>
    </cofactor>
</comment>
<evidence type="ECO:0000256" key="2">
    <source>
        <dbReference type="ARBA" id="ARBA00022630"/>
    </source>
</evidence>
<dbReference type="InterPro" id="IPR004113">
    <property type="entry name" value="FAD-bd_oxidored_4_C"/>
</dbReference>
<keyword evidence="2" id="KW-0285">Flavoprotein</keyword>
<dbReference type="Gene3D" id="1.10.45.10">
    <property type="entry name" value="Vanillyl-alcohol Oxidase, Chain A, domain 4"/>
    <property type="match status" value="1"/>
</dbReference>
<dbReference type="PROSITE" id="PS51387">
    <property type="entry name" value="FAD_PCMH"/>
    <property type="match status" value="1"/>
</dbReference>
<protein>
    <submittedName>
        <fullName evidence="6">FAD-binding oxidoreductase</fullName>
    </submittedName>
</protein>
<evidence type="ECO:0000256" key="1">
    <source>
        <dbReference type="ARBA" id="ARBA00001974"/>
    </source>
</evidence>
<dbReference type="Pfam" id="PF02913">
    <property type="entry name" value="FAD-oxidase_C"/>
    <property type="match status" value="1"/>
</dbReference>
<dbReference type="SUPFAM" id="SSF56176">
    <property type="entry name" value="FAD-binding/transporter-associated domain-like"/>
    <property type="match status" value="1"/>
</dbReference>
<dbReference type="InterPro" id="IPR036318">
    <property type="entry name" value="FAD-bd_PCMH-like_sf"/>
</dbReference>
<dbReference type="InterPro" id="IPR016171">
    <property type="entry name" value="Vanillyl_alc_oxidase_C-sub2"/>
</dbReference>
<dbReference type="InterPro" id="IPR051914">
    <property type="entry name" value="FAD-linked_OxidoTrans_Type4"/>
</dbReference>
<dbReference type="PANTHER" id="PTHR42934:SF2">
    <property type="entry name" value="GLYCOLATE OXIDASE SUBUNIT GLCD"/>
    <property type="match status" value="1"/>
</dbReference>
<evidence type="ECO:0000256" key="3">
    <source>
        <dbReference type="ARBA" id="ARBA00022827"/>
    </source>
</evidence>
<feature type="domain" description="FAD-binding PCMH-type" evidence="5">
    <location>
        <begin position="36"/>
        <end position="214"/>
    </location>
</feature>
<dbReference type="InterPro" id="IPR016164">
    <property type="entry name" value="FAD-linked_Oxase-like_C"/>
</dbReference>
<comment type="caution">
    <text evidence="6">The sequence shown here is derived from an EMBL/GenBank/DDBJ whole genome shotgun (WGS) entry which is preliminary data.</text>
</comment>
<reference evidence="7" key="1">
    <citation type="journal article" date="2019" name="Int. J. Syst. Evol. Microbiol.">
        <title>The Global Catalogue of Microorganisms (GCM) 10K type strain sequencing project: providing services to taxonomists for standard genome sequencing and annotation.</title>
        <authorList>
            <consortium name="The Broad Institute Genomics Platform"/>
            <consortium name="The Broad Institute Genome Sequencing Center for Infectious Disease"/>
            <person name="Wu L."/>
            <person name="Ma J."/>
        </authorList>
    </citation>
    <scope>NUCLEOTIDE SEQUENCE [LARGE SCALE GENOMIC DNA]</scope>
    <source>
        <strain evidence="7">JCM 18303</strain>
    </source>
</reference>
<dbReference type="Proteomes" id="UP001428817">
    <property type="component" value="Unassembled WGS sequence"/>
</dbReference>
<evidence type="ECO:0000313" key="7">
    <source>
        <dbReference type="Proteomes" id="UP001428817"/>
    </source>
</evidence>
<sequence length="459" mass="48513">MNRPLAALAELVGAEHVLTGERIAPEYGHDEALTVAARPPAAVVRPADAAEVAQILRLATEHRMPVTARGSGSGLSGAAVPHPDGLLVSFERMNRILEIDTENHVAVVQPGVTLSQLDEATAAHGLVYPVSPGELSASLGGNVATNAGGMRAVRYGVTRTQVLGLEAALPTGEVIRTGGKLTKSSSGYDLTQLIIGSEGTLALVTEATVRLYPRPPHQSTVLAPFRTVDEVARVVPKVVASGLAPVILEYIDAFTMAAITHTQQLELGIPAEVRDSAQAYLLVLLDSRHADRLDEDTEQLGELLTGLGAVDLYVLPGAAARKLVEAREKAFWTAKAAGANDIIDVVIPRATIPEYIRITAEIAKRHGSHVLGCGHAGDGNVHLAVFQADGEVRSALLRELFEASMKLGGLISGEHGIGRAKARYFLELTDPATVALMRRIKAAFDPEGILNPDVLLRSP</sequence>
<dbReference type="Gene3D" id="3.30.70.2740">
    <property type="match status" value="1"/>
</dbReference>
<dbReference type="SUPFAM" id="SSF55103">
    <property type="entry name" value="FAD-linked oxidases, C-terminal domain"/>
    <property type="match status" value="1"/>
</dbReference>
<dbReference type="InterPro" id="IPR016169">
    <property type="entry name" value="FAD-bd_PCMH_sub2"/>
</dbReference>
<dbReference type="EMBL" id="BAABJP010000067">
    <property type="protein sequence ID" value="GAA5175588.1"/>
    <property type="molecule type" value="Genomic_DNA"/>
</dbReference>
<dbReference type="PANTHER" id="PTHR42934">
    <property type="entry name" value="GLYCOLATE OXIDASE SUBUNIT GLCD"/>
    <property type="match status" value="1"/>
</dbReference>
<gene>
    <name evidence="6" type="ORF">GCM10023321_81940</name>
</gene>
<dbReference type="InterPro" id="IPR006094">
    <property type="entry name" value="Oxid_FAD_bind_N"/>
</dbReference>
<name>A0ABP9REB5_9PSEU</name>
<dbReference type="InterPro" id="IPR016166">
    <property type="entry name" value="FAD-bd_PCMH"/>
</dbReference>
<evidence type="ECO:0000256" key="4">
    <source>
        <dbReference type="ARBA" id="ARBA00023002"/>
    </source>
</evidence>
<proteinExistence type="predicted"/>
<dbReference type="Pfam" id="PF01565">
    <property type="entry name" value="FAD_binding_4"/>
    <property type="match status" value="1"/>
</dbReference>
<accession>A0ABP9REB5</accession>
<evidence type="ECO:0000313" key="6">
    <source>
        <dbReference type="EMBL" id="GAA5175588.1"/>
    </source>
</evidence>
<dbReference type="Gene3D" id="3.30.465.10">
    <property type="match status" value="1"/>
</dbReference>
<dbReference type="RefSeq" id="WP_185060704.1">
    <property type="nucleotide sequence ID" value="NZ_BAABJP010000067.1"/>
</dbReference>
<organism evidence="6 7">
    <name type="scientific">Pseudonocardia eucalypti</name>
    <dbReference type="NCBI Taxonomy" id="648755"/>
    <lineage>
        <taxon>Bacteria</taxon>
        <taxon>Bacillati</taxon>
        <taxon>Actinomycetota</taxon>
        <taxon>Actinomycetes</taxon>
        <taxon>Pseudonocardiales</taxon>
        <taxon>Pseudonocardiaceae</taxon>
        <taxon>Pseudonocardia</taxon>
    </lineage>
</organism>
<evidence type="ECO:0000259" key="5">
    <source>
        <dbReference type="PROSITE" id="PS51387"/>
    </source>
</evidence>
<keyword evidence="4" id="KW-0560">Oxidoreductase</keyword>
<keyword evidence="3" id="KW-0274">FAD</keyword>